<dbReference type="Pfam" id="PF19263">
    <property type="entry name" value="DUF5906"/>
    <property type="match status" value="1"/>
</dbReference>
<dbReference type="InterPro" id="IPR045455">
    <property type="entry name" value="NrS-1_pol-like_helicase"/>
</dbReference>
<reference evidence="3 4" key="1">
    <citation type="journal article" date="2015" name="Stand. Genomic Sci.">
        <title>Genomic Encyclopedia of Bacterial and Archaeal Type Strains, Phase III: the genomes of soil and plant-associated and newly described type strains.</title>
        <authorList>
            <person name="Whitman W.B."/>
            <person name="Woyke T."/>
            <person name="Klenk H.P."/>
            <person name="Zhou Y."/>
            <person name="Lilburn T.G."/>
            <person name="Beck B.J."/>
            <person name="De Vos P."/>
            <person name="Vandamme P."/>
            <person name="Eisen J.A."/>
            <person name="Garrity G."/>
            <person name="Hugenholtz P."/>
            <person name="Kyrpides N.C."/>
        </authorList>
    </citation>
    <scope>NUCLEOTIDE SEQUENCE [LARGE SCALE GENOMIC DNA]</scope>
    <source>
        <strain evidence="3 4">CGMCC 1.7748</strain>
    </source>
</reference>
<dbReference type="InterPro" id="IPR015330">
    <property type="entry name" value="DNA_primase/pol_bifunc_N"/>
</dbReference>
<organism evidence="3 4">
    <name type="scientific">Sphingobium wenxiniae (strain DSM 21828 / CGMCC 1.7748 / JZ-1)</name>
    <dbReference type="NCBI Taxonomy" id="595605"/>
    <lineage>
        <taxon>Bacteria</taxon>
        <taxon>Pseudomonadati</taxon>
        <taxon>Pseudomonadota</taxon>
        <taxon>Alphaproteobacteria</taxon>
        <taxon>Sphingomonadales</taxon>
        <taxon>Sphingomonadaceae</taxon>
        <taxon>Sphingobium</taxon>
    </lineage>
</organism>
<feature type="region of interest" description="Disordered" evidence="1">
    <location>
        <begin position="1"/>
        <end position="46"/>
    </location>
</feature>
<dbReference type="CDD" id="cd04859">
    <property type="entry name" value="Prim_Pol"/>
    <property type="match status" value="1"/>
</dbReference>
<evidence type="ECO:0000259" key="2">
    <source>
        <dbReference type="SMART" id="SM00943"/>
    </source>
</evidence>
<dbReference type="GO" id="GO:0016817">
    <property type="term" value="F:hydrolase activity, acting on acid anhydrides"/>
    <property type="evidence" value="ECO:0007669"/>
    <property type="project" value="InterPro"/>
</dbReference>
<dbReference type="EMBL" id="VLKK01000003">
    <property type="protein sequence ID" value="TWH95922.1"/>
    <property type="molecule type" value="Genomic_DNA"/>
</dbReference>
<dbReference type="Pfam" id="PF08707">
    <property type="entry name" value="PriCT_2"/>
    <property type="match status" value="1"/>
</dbReference>
<accession>A0A562KKM0</accession>
<name>A0A562KKM0_SPHWJ</name>
<dbReference type="Pfam" id="PF09250">
    <property type="entry name" value="Prim-Pol"/>
    <property type="match status" value="1"/>
</dbReference>
<evidence type="ECO:0000256" key="1">
    <source>
        <dbReference type="SAM" id="MobiDB-lite"/>
    </source>
</evidence>
<dbReference type="Gene3D" id="3.40.50.300">
    <property type="entry name" value="P-loop containing nucleotide triphosphate hydrolases"/>
    <property type="match status" value="1"/>
</dbReference>
<sequence length="606" mass="66734">MSLSGNENAPGSGSGGVQNDEELGMGRFGNDNGATTHPTAPSFKPEQLDAFQGTGFELIPLNAWNALDAKGRKIGKAPTGKGWRSRQPLDSDEAVQAMSEGRNIGVRLRACDLVVDVDPRNFPPGTNPLRQLQEDLGISFADWPTVVTGSGGLHVYMHRPDDLPVKESVDAYPGIEFKTHGRQVVAPGSIHPDTRRPYLWDDLGPMVADGVPDAPEALMNLVRRPERSSAAEGCEIDAEQLAEMLTGLNAEDYRDQGKWLELMMACHHATAGAGRDEFIAWSTSAPSYSDQGYGIGRRWDSLNVNCEGGVKIGTLYKALHDAGRGDLIPRPSAEDDFSDALDDQTMDRVIAEAGGNSEVSFVDSMNEKFCAVLENGDFSIYMTDVDDLYIPPRTIMTRLSRSAFRFYHENELITLPDQKRRVSVADAWLAHPRMRKYPGIVLDPDNRETRKLNLWQGWAIDPKIGDWSLMRRELIEEVLCAGNPDHADFVVRWMAFMVQKPGIRPEVAIAFRGNEGTGKGTLGRALMRIAGRHGITVSSPKQLAGNFNAHLRTAVFVFADEALWPGNKEAEGTLKQLVTEPVIAFEPKGKDVIQGRNLGKREFLRT</sequence>
<comment type="caution">
    <text evidence="3">The sequence shown here is derived from an EMBL/GenBank/DDBJ whole genome shotgun (WGS) entry which is preliminary data.</text>
</comment>
<feature type="compositionally biased region" description="Polar residues" evidence="1">
    <location>
        <begin position="1"/>
        <end position="11"/>
    </location>
</feature>
<proteinExistence type="predicted"/>
<dbReference type="SUPFAM" id="SSF52540">
    <property type="entry name" value="P-loop containing nucleoside triphosphate hydrolases"/>
    <property type="match status" value="1"/>
</dbReference>
<dbReference type="Proteomes" id="UP000316624">
    <property type="component" value="Unassembled WGS sequence"/>
</dbReference>
<feature type="domain" description="DNA primase/polymerase bifunctional N-terminal" evidence="2">
    <location>
        <begin position="48"/>
        <end position="218"/>
    </location>
</feature>
<dbReference type="AlphaFoldDB" id="A0A562KKM0"/>
<dbReference type="SUPFAM" id="SSF56747">
    <property type="entry name" value="Prim-pol domain"/>
    <property type="match status" value="1"/>
</dbReference>
<keyword evidence="4" id="KW-1185">Reference proteome</keyword>
<gene>
    <name evidence="3" type="ORF">IQ35_01009</name>
</gene>
<evidence type="ECO:0000313" key="3">
    <source>
        <dbReference type="EMBL" id="TWH95922.1"/>
    </source>
</evidence>
<protein>
    <submittedName>
        <fullName evidence="3">Primase-like protein</fullName>
    </submittedName>
</protein>
<dbReference type="InterPro" id="IPR027417">
    <property type="entry name" value="P-loop_NTPase"/>
</dbReference>
<dbReference type="InterPro" id="IPR014819">
    <property type="entry name" value="PriCT_2"/>
</dbReference>
<evidence type="ECO:0000313" key="4">
    <source>
        <dbReference type="Proteomes" id="UP000316624"/>
    </source>
</evidence>
<dbReference type="SMART" id="SM00943">
    <property type="entry name" value="Prim-Pol"/>
    <property type="match status" value="1"/>
</dbReference>